<dbReference type="Pfam" id="PF12679">
    <property type="entry name" value="ABC2_membrane_2"/>
    <property type="match status" value="1"/>
</dbReference>
<dbReference type="GO" id="GO:0005886">
    <property type="term" value="C:plasma membrane"/>
    <property type="evidence" value="ECO:0007669"/>
    <property type="project" value="UniProtKB-SubCell"/>
</dbReference>
<proteinExistence type="predicted"/>
<name>A0A2T0ZY74_9ACTN</name>
<keyword evidence="1" id="KW-0472">Membrane</keyword>
<feature type="transmembrane region" description="Helical" evidence="1">
    <location>
        <begin position="68"/>
        <end position="89"/>
    </location>
</feature>
<dbReference type="PANTHER" id="PTHR43471:SF1">
    <property type="entry name" value="ABC TRANSPORTER PERMEASE PROTEIN NOSY-RELATED"/>
    <property type="match status" value="1"/>
</dbReference>
<dbReference type="PANTHER" id="PTHR43471">
    <property type="entry name" value="ABC TRANSPORTER PERMEASE"/>
    <property type="match status" value="1"/>
</dbReference>
<evidence type="ECO:0000313" key="3">
    <source>
        <dbReference type="Proteomes" id="UP000237752"/>
    </source>
</evidence>
<dbReference type="AlphaFoldDB" id="A0A2T0ZY74"/>
<keyword evidence="3" id="KW-1185">Reference proteome</keyword>
<organism evidence="2 3">
    <name type="scientific">Antricoccus suffuscus</name>
    <dbReference type="NCBI Taxonomy" id="1629062"/>
    <lineage>
        <taxon>Bacteria</taxon>
        <taxon>Bacillati</taxon>
        <taxon>Actinomycetota</taxon>
        <taxon>Actinomycetes</taxon>
        <taxon>Geodermatophilales</taxon>
        <taxon>Antricoccaceae</taxon>
        <taxon>Antricoccus</taxon>
    </lineage>
</organism>
<accession>A0A2T0ZY74</accession>
<keyword evidence="1" id="KW-1133">Transmembrane helix</keyword>
<dbReference type="Proteomes" id="UP000237752">
    <property type="component" value="Unassembled WGS sequence"/>
</dbReference>
<dbReference type="RefSeq" id="WP_106349391.1">
    <property type="nucleotide sequence ID" value="NZ_PVUE01000010.1"/>
</dbReference>
<feature type="transmembrane region" description="Helical" evidence="1">
    <location>
        <begin position="189"/>
        <end position="208"/>
    </location>
</feature>
<protein>
    <submittedName>
        <fullName evidence="2">ABC-2 type transport system permease protein</fullName>
    </submittedName>
</protein>
<feature type="transmembrane region" description="Helical" evidence="1">
    <location>
        <begin position="155"/>
        <end position="177"/>
    </location>
</feature>
<gene>
    <name evidence="2" type="ORF">CLV47_11031</name>
</gene>
<feature type="transmembrane region" description="Helical" evidence="1">
    <location>
        <begin position="214"/>
        <end position="238"/>
    </location>
</feature>
<keyword evidence="1" id="KW-0812">Transmembrane</keyword>
<dbReference type="OrthoDB" id="157137at2"/>
<comment type="caution">
    <text evidence="2">The sequence shown here is derived from an EMBL/GenBank/DDBJ whole genome shotgun (WGS) entry which is preliminary data.</text>
</comment>
<feature type="transmembrane region" description="Helical" evidence="1">
    <location>
        <begin position="29"/>
        <end position="56"/>
    </location>
</feature>
<sequence>MNAVPMRFSWARVGALFQKELRDFRRNRFVVLTMAFLPLLFIILPLVQLLVVPASADNPKLDAQVGLALLYMLLIPAFVPSTLSAYSVVGEREQGTLEPILITPIRREEFLVGKALAVLVPTLVVAYTIFGIFLAVVAVFAHPANASAVFAGSHVLVQLVFTPLLAGWSIWAGIAISTRSTDIRAAQQLSVLVSLPPLAVVALVQFGVIAPSLLLALGLAVLLLAIDLVAWRLVAALFDRERLLTGRHG</sequence>
<dbReference type="EMBL" id="PVUE01000010">
    <property type="protein sequence ID" value="PRZ41305.1"/>
    <property type="molecule type" value="Genomic_DNA"/>
</dbReference>
<evidence type="ECO:0000256" key="1">
    <source>
        <dbReference type="SAM" id="Phobius"/>
    </source>
</evidence>
<evidence type="ECO:0000313" key="2">
    <source>
        <dbReference type="EMBL" id="PRZ41305.1"/>
    </source>
</evidence>
<dbReference type="GO" id="GO:0140359">
    <property type="term" value="F:ABC-type transporter activity"/>
    <property type="evidence" value="ECO:0007669"/>
    <property type="project" value="InterPro"/>
</dbReference>
<feature type="transmembrane region" description="Helical" evidence="1">
    <location>
        <begin position="110"/>
        <end position="143"/>
    </location>
</feature>
<reference evidence="2 3" key="1">
    <citation type="submission" date="2018-03" db="EMBL/GenBank/DDBJ databases">
        <title>Genomic Encyclopedia of Archaeal and Bacterial Type Strains, Phase II (KMG-II): from individual species to whole genera.</title>
        <authorList>
            <person name="Goeker M."/>
        </authorList>
    </citation>
    <scope>NUCLEOTIDE SEQUENCE [LARGE SCALE GENOMIC DNA]</scope>
    <source>
        <strain evidence="2 3">DSM 100065</strain>
    </source>
</reference>